<protein>
    <submittedName>
        <fullName evidence="1">Uncharacterized protein</fullName>
    </submittedName>
</protein>
<accession>A0A6C0KZ84</accession>
<sequence>MYVVKIDFYLRVLHVDRKMSDDEDALLRPLHLTSKQRQVARLERLCREGLAADSIYKLIYAIGPCEGLVGPYPVAGAILMKLFQEQYVPHDEDEKFVGVVDFMIRRNALCMELGLEPRLELWIRRGDMSADSISWTTCFEGPMTVRMKLISAMKLAVHNHPLDLDRRSESMRHSDEFLTGRATPVFFVKNEYHQWIFRKEDSEFREAWLSHYKGLGLRCKRCSPVATVDEEGWTTV</sequence>
<evidence type="ECO:0000313" key="1">
    <source>
        <dbReference type="EMBL" id="QHU21834.1"/>
    </source>
</evidence>
<name>A0A6C0KZ84_9ZZZZ</name>
<dbReference type="EMBL" id="MN740992">
    <property type="protein sequence ID" value="QHU21834.1"/>
    <property type="molecule type" value="Genomic_DNA"/>
</dbReference>
<reference evidence="1" key="1">
    <citation type="journal article" date="2020" name="Nature">
        <title>Giant virus diversity and host interactions through global metagenomics.</title>
        <authorList>
            <person name="Schulz F."/>
            <person name="Roux S."/>
            <person name="Paez-Espino D."/>
            <person name="Jungbluth S."/>
            <person name="Walsh D.A."/>
            <person name="Denef V.J."/>
            <person name="McMahon K.D."/>
            <person name="Konstantinidis K.T."/>
            <person name="Eloe-Fadrosh E.A."/>
            <person name="Kyrpides N.C."/>
            <person name="Woyke T."/>
        </authorList>
    </citation>
    <scope>NUCLEOTIDE SEQUENCE</scope>
    <source>
        <strain evidence="1">GVMAG-S-3300013286-35</strain>
    </source>
</reference>
<dbReference type="AlphaFoldDB" id="A0A6C0KZ84"/>
<proteinExistence type="predicted"/>
<organism evidence="1">
    <name type="scientific">viral metagenome</name>
    <dbReference type="NCBI Taxonomy" id="1070528"/>
    <lineage>
        <taxon>unclassified sequences</taxon>
        <taxon>metagenomes</taxon>
        <taxon>organismal metagenomes</taxon>
    </lineage>
</organism>